<dbReference type="Pfam" id="PF08746">
    <property type="entry name" value="zf-RING-like"/>
    <property type="match status" value="1"/>
</dbReference>
<dbReference type="GO" id="GO:0005634">
    <property type="term" value="C:nucleus"/>
    <property type="evidence" value="ECO:0007669"/>
    <property type="project" value="UniProtKB-SubCell"/>
</dbReference>
<accession>A0A131ZAI1</accession>
<evidence type="ECO:0000256" key="5">
    <source>
        <dbReference type="ARBA" id="ARBA00012483"/>
    </source>
</evidence>
<evidence type="ECO:0000256" key="9">
    <source>
        <dbReference type="ARBA" id="ARBA00022763"/>
    </source>
</evidence>
<evidence type="ECO:0000256" key="16">
    <source>
        <dbReference type="ARBA" id="ARBA00023242"/>
    </source>
</evidence>
<dbReference type="GO" id="GO:0000724">
    <property type="term" value="P:double-strand break repair via homologous recombination"/>
    <property type="evidence" value="ECO:0007669"/>
    <property type="project" value="TreeGrafter"/>
</dbReference>
<keyword evidence="13" id="KW-0779">Telomere</keyword>
<comment type="similarity">
    <text evidence="4 17">Belongs to the NSE1 family.</text>
</comment>
<proteinExistence type="inferred from homology"/>
<dbReference type="CDD" id="cd16493">
    <property type="entry name" value="RING-CH-C4HC3_NSE1"/>
    <property type="match status" value="1"/>
</dbReference>
<dbReference type="FunFam" id="1.10.10.10:FF:000270">
    <property type="entry name" value="Non-structural maintenance of chromosomes element 1 homolog"/>
    <property type="match status" value="1"/>
</dbReference>
<comment type="subunit">
    <text evidence="17">Component of the Smc5-Smc6 complex.</text>
</comment>
<comment type="catalytic activity">
    <reaction evidence="1 17">
        <text>S-ubiquitinyl-[E2 ubiquitin-conjugating enzyme]-L-cysteine + [acceptor protein]-L-lysine = [E2 ubiquitin-conjugating enzyme]-L-cysteine + N(6)-ubiquitinyl-[acceptor protein]-L-lysine.</text>
        <dbReference type="EC" id="2.3.2.27"/>
    </reaction>
</comment>
<dbReference type="GO" id="GO:0008270">
    <property type="term" value="F:zinc ion binding"/>
    <property type="evidence" value="ECO:0007669"/>
    <property type="project" value="UniProtKB-KW"/>
</dbReference>
<evidence type="ECO:0000313" key="19">
    <source>
        <dbReference type="EMBL" id="JAP88353.1"/>
    </source>
</evidence>
<name>A0A131ZAI1_RHIAP</name>
<dbReference type="InterPro" id="IPR014857">
    <property type="entry name" value="Nse1_RING_C4HC3-type"/>
</dbReference>
<keyword evidence="16 17" id="KW-0539">Nucleus</keyword>
<evidence type="ECO:0000256" key="4">
    <source>
        <dbReference type="ARBA" id="ARBA00010258"/>
    </source>
</evidence>
<dbReference type="EMBL" id="GEDV01000204">
    <property type="protein sequence ID" value="JAP88353.1"/>
    <property type="molecule type" value="Transcribed_RNA"/>
</dbReference>
<evidence type="ECO:0000256" key="6">
    <source>
        <dbReference type="ARBA" id="ARBA00019422"/>
    </source>
</evidence>
<comment type="subcellular location">
    <subcellularLocation>
        <location evidence="3">Chromosome</location>
        <location evidence="3">Telomere</location>
    </subcellularLocation>
    <subcellularLocation>
        <location evidence="2 17">Nucleus</location>
    </subcellularLocation>
</comment>
<dbReference type="InterPro" id="IPR011513">
    <property type="entry name" value="Nse1"/>
</dbReference>
<keyword evidence="13" id="KW-0158">Chromosome</keyword>
<organism evidence="19">
    <name type="scientific">Rhipicephalus appendiculatus</name>
    <name type="common">Brown ear tick</name>
    <dbReference type="NCBI Taxonomy" id="34631"/>
    <lineage>
        <taxon>Eukaryota</taxon>
        <taxon>Metazoa</taxon>
        <taxon>Ecdysozoa</taxon>
        <taxon>Arthropoda</taxon>
        <taxon>Chelicerata</taxon>
        <taxon>Arachnida</taxon>
        <taxon>Acari</taxon>
        <taxon>Parasitiformes</taxon>
        <taxon>Ixodida</taxon>
        <taxon>Ixodoidea</taxon>
        <taxon>Ixodidae</taxon>
        <taxon>Rhipicephalinae</taxon>
        <taxon>Rhipicephalus</taxon>
        <taxon>Rhipicephalus</taxon>
    </lineage>
</organism>
<keyword evidence="9 17" id="KW-0227">DNA damage</keyword>
<protein>
    <recommendedName>
        <fullName evidence="6 17">Non-structural maintenance of chromosomes element 1 homolog</fullName>
        <ecNumber evidence="5 17">2.3.2.27</ecNumber>
    </recommendedName>
</protein>
<keyword evidence="10 17" id="KW-0863">Zinc-finger</keyword>
<dbReference type="GO" id="GO:0061630">
    <property type="term" value="F:ubiquitin protein ligase activity"/>
    <property type="evidence" value="ECO:0007669"/>
    <property type="project" value="UniProtKB-EC"/>
</dbReference>
<evidence type="ECO:0000256" key="1">
    <source>
        <dbReference type="ARBA" id="ARBA00000900"/>
    </source>
</evidence>
<dbReference type="Gene3D" id="1.10.10.10">
    <property type="entry name" value="Winged helix-like DNA-binding domain superfamily/Winged helix DNA-binding domain"/>
    <property type="match status" value="1"/>
</dbReference>
<evidence type="ECO:0000256" key="10">
    <source>
        <dbReference type="ARBA" id="ARBA00022771"/>
    </source>
</evidence>
<evidence type="ECO:0000256" key="11">
    <source>
        <dbReference type="ARBA" id="ARBA00022786"/>
    </source>
</evidence>
<dbReference type="PANTHER" id="PTHR20973:SF0">
    <property type="entry name" value="NON-STRUCTURAL MAINTENANCE OF CHROMOSOMES ELEMENT 1 HOMOLOG"/>
    <property type="match status" value="1"/>
</dbReference>
<keyword evidence="8 17" id="KW-0479">Metal-binding</keyword>
<evidence type="ECO:0000256" key="15">
    <source>
        <dbReference type="ARBA" id="ARBA00023204"/>
    </source>
</evidence>
<dbReference type="Gene3D" id="3.90.1150.220">
    <property type="match status" value="1"/>
</dbReference>
<evidence type="ECO:0000256" key="7">
    <source>
        <dbReference type="ARBA" id="ARBA00022679"/>
    </source>
</evidence>
<evidence type="ECO:0000256" key="14">
    <source>
        <dbReference type="ARBA" id="ARBA00023172"/>
    </source>
</evidence>
<evidence type="ECO:0000256" key="17">
    <source>
        <dbReference type="RuleBase" id="RU368018"/>
    </source>
</evidence>
<keyword evidence="15 17" id="KW-0234">DNA repair</keyword>
<dbReference type="GO" id="GO:0000781">
    <property type="term" value="C:chromosome, telomeric region"/>
    <property type="evidence" value="ECO:0007669"/>
    <property type="project" value="UniProtKB-SubCell"/>
</dbReference>
<feature type="non-terminal residue" evidence="19">
    <location>
        <position position="272"/>
    </location>
</feature>
<sequence length="272" mass="30417">PIRALFTAPSGAWRVICCKRDRSKQALTFQPQIAMTVHGDLHRTFIQIVLSRKILPLTEFEELVRYCQRKCDVPCIPAGNLQALAKFVSDVNNRLSPFHMRIKSGVSEEDGSHFYALVNIRDDALSKCATKFSGNEMKFFKKLVLKIAESNCGRVTSTAALNIVYEDGDTGLQIRTAEALVDRMVKLGCLIVEEGNVSLAPLTLLEMEPYLREQLGDAIPQCHVCKQMCIKGELCANPNCPVKLHSHCATQIFRSRRTTSGSCPSCDEPWER</sequence>
<dbReference type="InterPro" id="IPR036388">
    <property type="entry name" value="WH-like_DNA-bd_sf"/>
</dbReference>
<evidence type="ECO:0000256" key="8">
    <source>
        <dbReference type="ARBA" id="ARBA00022723"/>
    </source>
</evidence>
<keyword evidence="11 17" id="KW-0833">Ubl conjugation pathway</keyword>
<evidence type="ECO:0000256" key="12">
    <source>
        <dbReference type="ARBA" id="ARBA00022833"/>
    </source>
</evidence>
<evidence type="ECO:0000259" key="18">
    <source>
        <dbReference type="Pfam" id="PF08746"/>
    </source>
</evidence>
<evidence type="ECO:0000256" key="3">
    <source>
        <dbReference type="ARBA" id="ARBA00004574"/>
    </source>
</evidence>
<reference evidence="19" key="1">
    <citation type="journal article" date="2016" name="Ticks Tick Borne Dis.">
        <title>De novo assembly and annotation of the salivary gland transcriptome of Rhipicephalus appendiculatus male and female ticks during blood feeding.</title>
        <authorList>
            <person name="de Castro M.H."/>
            <person name="de Klerk D."/>
            <person name="Pienaar R."/>
            <person name="Latif A.A."/>
            <person name="Rees D.J."/>
            <person name="Mans B.J."/>
        </authorList>
    </citation>
    <scope>NUCLEOTIDE SEQUENCE</scope>
    <source>
        <tissue evidence="19">Salivary glands</tissue>
    </source>
</reference>
<keyword evidence="14 17" id="KW-0233">DNA recombination</keyword>
<dbReference type="AlphaFoldDB" id="A0A131ZAI1"/>
<keyword evidence="12 17" id="KW-0862">Zinc</keyword>
<dbReference type="PANTHER" id="PTHR20973">
    <property type="entry name" value="NON-SMC ELEMENT 1-RELATED"/>
    <property type="match status" value="1"/>
</dbReference>
<feature type="domain" description="Non-structural maintenance of chromosomes element 1 RING C4HC3-type" evidence="18">
    <location>
        <begin position="222"/>
        <end position="266"/>
    </location>
</feature>
<dbReference type="InterPro" id="IPR013083">
    <property type="entry name" value="Znf_RING/FYVE/PHD"/>
</dbReference>
<dbReference type="GO" id="GO:0030915">
    <property type="term" value="C:Smc5-Smc6 complex"/>
    <property type="evidence" value="ECO:0007669"/>
    <property type="project" value="UniProtKB-UniRule"/>
</dbReference>
<evidence type="ECO:0000256" key="13">
    <source>
        <dbReference type="ARBA" id="ARBA00022895"/>
    </source>
</evidence>
<feature type="non-terminal residue" evidence="19">
    <location>
        <position position="1"/>
    </location>
</feature>
<evidence type="ECO:0000256" key="2">
    <source>
        <dbReference type="ARBA" id="ARBA00004123"/>
    </source>
</evidence>
<dbReference type="EC" id="2.3.2.27" evidence="5 17"/>
<dbReference type="Pfam" id="PF07574">
    <property type="entry name" value="SMC_Nse1"/>
    <property type="match status" value="1"/>
</dbReference>
<keyword evidence="7 17" id="KW-0808">Transferase</keyword>
<dbReference type="Gene3D" id="3.30.40.10">
    <property type="entry name" value="Zinc/RING finger domain, C3HC4 (zinc finger)"/>
    <property type="match status" value="1"/>
</dbReference>